<keyword evidence="4" id="KW-1185">Reference proteome</keyword>
<feature type="domain" description="S-adenosylmethionine-dependent methyltransferase Rv2258c-like winged HTH" evidence="2">
    <location>
        <begin position="25"/>
        <end position="94"/>
    </location>
</feature>
<sequence>MNTIDENKLNQLLGRTIVDFGAVSIAPLVLLGDRLGLYRALAQHGPLTSAELATHTDTHERYVREWLNAQAASGYVHYLADSGRYALTPEQALVFADEDSPAFIVGAFQTALAAGRIGQRLENAFRTGEGIGWHEHDHELFHGVERFFRSSYIDSLTSQWIPALDGVEARLHAGARVADIGCGHGASTILMAQAYPASEFIGFDYHAESVAAATERARQAGVADRCRFEVASAKDYPGRDYDLVTIFDALHDMGDPVGASRHVLGTLAPDGAWMIVEPYAGDRVEENLNPVGRAYYAGSTMICTPCSLAQEVGLALGAQAGEARMRAVVTGAGFQRFRRATHTPFNLVFEARP</sequence>
<dbReference type="Gene3D" id="3.40.50.150">
    <property type="entry name" value="Vaccinia Virus protein VP39"/>
    <property type="match status" value="1"/>
</dbReference>
<evidence type="ECO:0000259" key="1">
    <source>
        <dbReference type="Pfam" id="PF13847"/>
    </source>
</evidence>
<dbReference type="AlphaFoldDB" id="A0A4R2LM69"/>
<dbReference type="InterPro" id="IPR053173">
    <property type="entry name" value="SAM-binding_MTase"/>
</dbReference>
<gene>
    <name evidence="3" type="ORF">EV699_11323</name>
</gene>
<keyword evidence="3" id="KW-0489">Methyltransferase</keyword>
<dbReference type="Pfam" id="PF13847">
    <property type="entry name" value="Methyltransf_31"/>
    <property type="match status" value="1"/>
</dbReference>
<reference evidence="3 4" key="1">
    <citation type="submission" date="2019-03" db="EMBL/GenBank/DDBJ databases">
        <title>Genomic Encyclopedia of Type Strains, Phase IV (KMG-IV): sequencing the most valuable type-strain genomes for metagenomic binning, comparative biology and taxonomic classification.</title>
        <authorList>
            <person name="Goeker M."/>
        </authorList>
    </citation>
    <scope>NUCLEOTIDE SEQUENCE [LARGE SCALE GENOMIC DNA]</scope>
    <source>
        <strain evidence="3 4">DSM 25287</strain>
    </source>
</reference>
<dbReference type="SUPFAM" id="SSF46785">
    <property type="entry name" value="Winged helix' DNA-binding domain"/>
    <property type="match status" value="1"/>
</dbReference>
<evidence type="ECO:0000313" key="4">
    <source>
        <dbReference type="Proteomes" id="UP000295765"/>
    </source>
</evidence>
<dbReference type="InterPro" id="IPR029063">
    <property type="entry name" value="SAM-dependent_MTases_sf"/>
</dbReference>
<dbReference type="Pfam" id="PF21320">
    <property type="entry name" value="WHD_Rv2258c"/>
    <property type="match status" value="1"/>
</dbReference>
<evidence type="ECO:0000313" key="3">
    <source>
        <dbReference type="EMBL" id="TCO80545.1"/>
    </source>
</evidence>
<dbReference type="OrthoDB" id="9801363at2"/>
<dbReference type="SUPFAM" id="SSF53335">
    <property type="entry name" value="S-adenosyl-L-methionine-dependent methyltransferases"/>
    <property type="match status" value="1"/>
</dbReference>
<feature type="domain" description="Methyltransferase" evidence="1">
    <location>
        <begin position="172"/>
        <end position="285"/>
    </location>
</feature>
<dbReference type="InterPro" id="IPR036390">
    <property type="entry name" value="WH_DNA-bd_sf"/>
</dbReference>
<dbReference type="GO" id="GO:0032259">
    <property type="term" value="P:methylation"/>
    <property type="evidence" value="ECO:0007669"/>
    <property type="project" value="UniProtKB-KW"/>
</dbReference>
<dbReference type="PANTHER" id="PTHR45128:SF2">
    <property type="entry name" value="METHYLTRANSFERASE DOMAIN-CONTAINING PROTEIN"/>
    <property type="match status" value="1"/>
</dbReference>
<dbReference type="Gene3D" id="1.10.10.10">
    <property type="entry name" value="Winged helix-like DNA-binding domain superfamily/Winged helix DNA-binding domain"/>
    <property type="match status" value="1"/>
</dbReference>
<dbReference type="Proteomes" id="UP000295765">
    <property type="component" value="Unassembled WGS sequence"/>
</dbReference>
<name>A0A4R2LM69_9GAMM</name>
<proteinExistence type="predicted"/>
<dbReference type="InterPro" id="IPR048711">
    <property type="entry name" value="WHD_Rv2258c"/>
</dbReference>
<dbReference type="GO" id="GO:0008168">
    <property type="term" value="F:methyltransferase activity"/>
    <property type="evidence" value="ECO:0007669"/>
    <property type="project" value="UniProtKB-KW"/>
</dbReference>
<evidence type="ECO:0000259" key="2">
    <source>
        <dbReference type="Pfam" id="PF21320"/>
    </source>
</evidence>
<dbReference type="InterPro" id="IPR036388">
    <property type="entry name" value="WH-like_DNA-bd_sf"/>
</dbReference>
<dbReference type="RefSeq" id="WP_132543151.1">
    <property type="nucleotide sequence ID" value="NZ_SLWY01000013.1"/>
</dbReference>
<comment type="caution">
    <text evidence="3">The sequence shown here is derived from an EMBL/GenBank/DDBJ whole genome shotgun (WGS) entry which is preliminary data.</text>
</comment>
<dbReference type="CDD" id="cd02440">
    <property type="entry name" value="AdoMet_MTases"/>
    <property type="match status" value="1"/>
</dbReference>
<keyword evidence="3" id="KW-0808">Transferase</keyword>
<dbReference type="InterPro" id="IPR025714">
    <property type="entry name" value="Methyltranfer_dom"/>
</dbReference>
<dbReference type="PANTHER" id="PTHR45128">
    <property type="entry name" value="METHYLTRANSFERASE TYPE 11"/>
    <property type="match status" value="1"/>
</dbReference>
<dbReference type="EMBL" id="SLWY01000013">
    <property type="protein sequence ID" value="TCO80545.1"/>
    <property type="molecule type" value="Genomic_DNA"/>
</dbReference>
<organism evidence="3 4">
    <name type="scientific">Plasticicumulans lactativorans</name>
    <dbReference type="NCBI Taxonomy" id="1133106"/>
    <lineage>
        <taxon>Bacteria</taxon>
        <taxon>Pseudomonadati</taxon>
        <taxon>Pseudomonadota</taxon>
        <taxon>Gammaproteobacteria</taxon>
        <taxon>Candidatus Competibacteraceae</taxon>
        <taxon>Plasticicumulans</taxon>
    </lineage>
</organism>
<protein>
    <submittedName>
        <fullName evidence="3">Methyltransferase family protein</fullName>
    </submittedName>
</protein>
<accession>A0A4R2LM69</accession>